<accession>A0ABW2UHB2</accession>
<comment type="pathway">
    <text evidence="1 9">Cell wall biogenesis; peptidoglycan biosynthesis.</text>
</comment>
<keyword evidence="11" id="KW-0012">Acyltransferase</keyword>
<feature type="active site" description="Proton donor/acceptor" evidence="9">
    <location>
        <position position="167"/>
    </location>
</feature>
<comment type="caution">
    <text evidence="11">The sequence shown here is derived from an EMBL/GenBank/DDBJ whole genome shotgun (WGS) entry which is preliminary data.</text>
</comment>
<proteinExistence type="inferred from homology"/>
<dbReference type="InterPro" id="IPR050979">
    <property type="entry name" value="LD-transpeptidase"/>
</dbReference>
<evidence type="ECO:0000259" key="10">
    <source>
        <dbReference type="PROSITE" id="PS52029"/>
    </source>
</evidence>
<dbReference type="GO" id="GO:0016746">
    <property type="term" value="F:acyltransferase activity"/>
    <property type="evidence" value="ECO:0007669"/>
    <property type="project" value="UniProtKB-KW"/>
</dbReference>
<evidence type="ECO:0000256" key="1">
    <source>
        <dbReference type="ARBA" id="ARBA00004752"/>
    </source>
</evidence>
<feature type="domain" description="L,D-TPase catalytic" evidence="10">
    <location>
        <begin position="71"/>
        <end position="207"/>
    </location>
</feature>
<keyword evidence="8 9" id="KW-0961">Cell wall biogenesis/degradation</keyword>
<keyword evidence="6 9" id="KW-0133">Cell shape</keyword>
<dbReference type="PANTHER" id="PTHR30582:SF24">
    <property type="entry name" value="L,D-TRANSPEPTIDASE ERFK_SRFK-RELATED"/>
    <property type="match status" value="1"/>
</dbReference>
<dbReference type="PANTHER" id="PTHR30582">
    <property type="entry name" value="L,D-TRANSPEPTIDASE"/>
    <property type="match status" value="1"/>
</dbReference>
<dbReference type="Gene3D" id="2.40.440.10">
    <property type="entry name" value="L,D-transpeptidase catalytic domain-like"/>
    <property type="match status" value="1"/>
</dbReference>
<dbReference type="InterPro" id="IPR038063">
    <property type="entry name" value="Transpep_catalytic_dom"/>
</dbReference>
<name>A0ABW2UHB2_9RHOB</name>
<keyword evidence="12" id="KW-1185">Reference proteome</keyword>
<dbReference type="SUPFAM" id="SSF141523">
    <property type="entry name" value="L,D-transpeptidase catalytic domain-like"/>
    <property type="match status" value="1"/>
</dbReference>
<dbReference type="Proteomes" id="UP001596516">
    <property type="component" value="Unassembled WGS sequence"/>
</dbReference>
<dbReference type="RefSeq" id="WP_377401599.1">
    <property type="nucleotide sequence ID" value="NZ_JBHTFQ010000003.1"/>
</dbReference>
<evidence type="ECO:0000256" key="4">
    <source>
        <dbReference type="ARBA" id="ARBA00022679"/>
    </source>
</evidence>
<evidence type="ECO:0000313" key="11">
    <source>
        <dbReference type="EMBL" id="MFC7704064.1"/>
    </source>
</evidence>
<dbReference type="InterPro" id="IPR005490">
    <property type="entry name" value="LD_TPept_cat_dom"/>
</dbReference>
<keyword evidence="3" id="KW-0328">Glycosyltransferase</keyword>
<organism evidence="11 12">
    <name type="scientific">Plastorhodobacter daqingensis</name>
    <dbReference type="NCBI Taxonomy" id="1387281"/>
    <lineage>
        <taxon>Bacteria</taxon>
        <taxon>Pseudomonadati</taxon>
        <taxon>Pseudomonadota</taxon>
        <taxon>Alphaproteobacteria</taxon>
        <taxon>Rhodobacterales</taxon>
        <taxon>Paracoccaceae</taxon>
        <taxon>Plastorhodobacter</taxon>
    </lineage>
</organism>
<keyword evidence="4 11" id="KW-0808">Transferase</keyword>
<protein>
    <submittedName>
        <fullName evidence="11">L,D-transpeptidase</fullName>
        <ecNumber evidence="11">2.3.2.-</ecNumber>
    </submittedName>
</protein>
<evidence type="ECO:0000256" key="8">
    <source>
        <dbReference type="ARBA" id="ARBA00023316"/>
    </source>
</evidence>
<evidence type="ECO:0000256" key="2">
    <source>
        <dbReference type="ARBA" id="ARBA00005992"/>
    </source>
</evidence>
<dbReference type="CDD" id="cd16913">
    <property type="entry name" value="YkuD_like"/>
    <property type="match status" value="1"/>
</dbReference>
<dbReference type="EC" id="2.3.2.-" evidence="11"/>
<dbReference type="Pfam" id="PF03734">
    <property type="entry name" value="YkuD"/>
    <property type="match status" value="1"/>
</dbReference>
<evidence type="ECO:0000256" key="7">
    <source>
        <dbReference type="ARBA" id="ARBA00022984"/>
    </source>
</evidence>
<evidence type="ECO:0000313" key="12">
    <source>
        <dbReference type="Proteomes" id="UP001596516"/>
    </source>
</evidence>
<dbReference type="EMBL" id="JBHTFQ010000003">
    <property type="protein sequence ID" value="MFC7704064.1"/>
    <property type="molecule type" value="Genomic_DNA"/>
</dbReference>
<evidence type="ECO:0000256" key="6">
    <source>
        <dbReference type="ARBA" id="ARBA00022960"/>
    </source>
</evidence>
<sequence length="207" mass="22830">MEISRRRFCLASLTLPLAGCLQPPPPPPELAPLSYAARRDGGHVVPAVPIEQIPQDFHRQIVPLASEFEPGTLIVDTGSRHIYLLLEDDYALRYGIGVGREGFGWTGASQVFARRSWPTWTPPPEMIKRQPELARWAEGQPGGPRNPLGARAIYLAVDGRDTGYRIHGTPEWQSIGQAASSGCFRMINHDVIDLFDRVRAGTSVIVV</sequence>
<evidence type="ECO:0000256" key="3">
    <source>
        <dbReference type="ARBA" id="ARBA00022676"/>
    </source>
</evidence>
<keyword evidence="7 9" id="KW-0573">Peptidoglycan synthesis</keyword>
<evidence type="ECO:0000256" key="5">
    <source>
        <dbReference type="ARBA" id="ARBA00022801"/>
    </source>
</evidence>
<reference evidence="12" key="1">
    <citation type="journal article" date="2019" name="Int. J. Syst. Evol. Microbiol.">
        <title>The Global Catalogue of Microorganisms (GCM) 10K type strain sequencing project: providing services to taxonomists for standard genome sequencing and annotation.</title>
        <authorList>
            <consortium name="The Broad Institute Genomics Platform"/>
            <consortium name="The Broad Institute Genome Sequencing Center for Infectious Disease"/>
            <person name="Wu L."/>
            <person name="Ma J."/>
        </authorList>
    </citation>
    <scope>NUCLEOTIDE SEQUENCE [LARGE SCALE GENOMIC DNA]</scope>
    <source>
        <strain evidence="12">CGMCC 1.12750</strain>
    </source>
</reference>
<gene>
    <name evidence="11" type="ORF">ACFQXB_07650</name>
</gene>
<dbReference type="PROSITE" id="PS52029">
    <property type="entry name" value="LD_TPASE"/>
    <property type="match status" value="1"/>
</dbReference>
<evidence type="ECO:0000256" key="9">
    <source>
        <dbReference type="PROSITE-ProRule" id="PRU01373"/>
    </source>
</evidence>
<keyword evidence="5" id="KW-0378">Hydrolase</keyword>
<feature type="active site" description="Nucleophile" evidence="9">
    <location>
        <position position="183"/>
    </location>
</feature>
<comment type="similarity">
    <text evidence="2">Belongs to the YkuD family.</text>
</comment>